<dbReference type="EMBL" id="CM037012">
    <property type="protein sequence ID" value="KAH7690465.1"/>
    <property type="molecule type" value="Genomic_DNA"/>
</dbReference>
<protein>
    <submittedName>
        <fullName evidence="1">HR-like lesion-inducer protein</fullName>
    </submittedName>
</protein>
<gene>
    <name evidence="1" type="ORF">IHE45_02G049200</name>
</gene>
<evidence type="ECO:0000313" key="2">
    <source>
        <dbReference type="Proteomes" id="UP000827976"/>
    </source>
</evidence>
<dbReference type="Proteomes" id="UP000827976">
    <property type="component" value="Chromosome 2"/>
</dbReference>
<comment type="caution">
    <text evidence="1">The sequence shown here is derived from an EMBL/GenBank/DDBJ whole genome shotgun (WGS) entry which is preliminary data.</text>
</comment>
<sequence length="177" mass="19987">MSGFFLDLSYTSMMRLLSFVGRVFFATIFIQSAYTEFVNWGVEGPEAMAIQPKLDQITARLSLLLGYAVPQIEIKHITAITIALRGLGGLLFIYGSSTGAYLLMLYLAFISPMMYDFYNYHIEEPEFFQVFAMFTQNLALFGALLFFIGLNNRTPKRQPKKKGAPRSKKAAPVRNHG</sequence>
<accession>A0ACB7WPR2</accession>
<proteinExistence type="predicted"/>
<name>A0ACB7WPR2_DIOAL</name>
<organism evidence="1 2">
    <name type="scientific">Dioscorea alata</name>
    <name type="common">Purple yam</name>
    <dbReference type="NCBI Taxonomy" id="55571"/>
    <lineage>
        <taxon>Eukaryota</taxon>
        <taxon>Viridiplantae</taxon>
        <taxon>Streptophyta</taxon>
        <taxon>Embryophyta</taxon>
        <taxon>Tracheophyta</taxon>
        <taxon>Spermatophyta</taxon>
        <taxon>Magnoliopsida</taxon>
        <taxon>Liliopsida</taxon>
        <taxon>Dioscoreales</taxon>
        <taxon>Dioscoreaceae</taxon>
        <taxon>Dioscorea</taxon>
    </lineage>
</organism>
<keyword evidence="2" id="KW-1185">Reference proteome</keyword>
<evidence type="ECO:0000313" key="1">
    <source>
        <dbReference type="EMBL" id="KAH7690465.1"/>
    </source>
</evidence>
<reference evidence="2" key="1">
    <citation type="journal article" date="2022" name="Nat. Commun.">
        <title>Chromosome evolution and the genetic basis of agronomically important traits in greater yam.</title>
        <authorList>
            <person name="Bredeson J.V."/>
            <person name="Lyons J.B."/>
            <person name="Oniyinde I.O."/>
            <person name="Okereke N.R."/>
            <person name="Kolade O."/>
            <person name="Nnabue I."/>
            <person name="Nwadili C.O."/>
            <person name="Hribova E."/>
            <person name="Parker M."/>
            <person name="Nwogha J."/>
            <person name="Shu S."/>
            <person name="Carlson J."/>
            <person name="Kariba R."/>
            <person name="Muthemba S."/>
            <person name="Knop K."/>
            <person name="Barton G.J."/>
            <person name="Sherwood A.V."/>
            <person name="Lopez-Montes A."/>
            <person name="Asiedu R."/>
            <person name="Jamnadass R."/>
            <person name="Muchugi A."/>
            <person name="Goodstein D."/>
            <person name="Egesi C.N."/>
            <person name="Featherston J."/>
            <person name="Asfaw A."/>
            <person name="Simpson G.G."/>
            <person name="Dolezel J."/>
            <person name="Hendre P.S."/>
            <person name="Van Deynze A."/>
            <person name="Kumar P.L."/>
            <person name="Obidiegwu J.E."/>
            <person name="Bhattacharjee R."/>
            <person name="Rokhsar D.S."/>
        </authorList>
    </citation>
    <scope>NUCLEOTIDE SEQUENCE [LARGE SCALE GENOMIC DNA]</scope>
    <source>
        <strain evidence="2">cv. TDa95/00328</strain>
    </source>
</reference>